<dbReference type="GO" id="GO:0009011">
    <property type="term" value="F:alpha-1,4-glucan glucosyltransferase (ADP-glucose donor) activity"/>
    <property type="evidence" value="ECO:0007669"/>
    <property type="project" value="UniProtKB-UniRule"/>
</dbReference>
<evidence type="ECO:0000256" key="3">
    <source>
        <dbReference type="ARBA" id="ARBA00004964"/>
    </source>
</evidence>
<dbReference type="EC" id="2.4.1.21" evidence="8"/>
<accession>A0A8J4M599</accession>
<evidence type="ECO:0000256" key="1">
    <source>
        <dbReference type="ARBA" id="ARBA00001478"/>
    </source>
</evidence>
<dbReference type="InterPro" id="IPR011835">
    <property type="entry name" value="GS/SS"/>
</dbReference>
<dbReference type="PANTHER" id="PTHR45825:SF11">
    <property type="entry name" value="ALPHA AMYLASE DOMAIN-CONTAINING PROTEIN"/>
    <property type="match status" value="1"/>
</dbReference>
<sequence>MRVLFAAAEIYPFAKTGGLADVGAALPAALAALGVEVRLILPGYVSALDTAENKRMVLRLPGERGGVLLGRAPDSGLPVYLLDQPDLFRRDGGPYQDRDKHDWPDNFRRFTRFCRAAAHLALEGDEDGWAPDLVHANDWHTGLVPALLAFHGGPRPASVFTIHNLAYQGNFPLEEARAAGLPPAMLKPEGAEFYGQFSFLKAGIRYADRLTTVSPTYAREILTAEFGAGMDGLLRDRAADLVGILNGIDQDLWNPAHDGDLPARYDVEDRAGKRCAKAGILAEFGLDPAEDAPLVIGVNRLTHQKMADVVLEALPALLDQGVRIVLHGEGDRELETAFVAAAAARPTQLAVRIGYEEGLAHRLNAAADLALTPARFEPCGLTTMYAMRYGALPVTRPVGGLADTVVDIDERGEDGASGTGFIFTEPTAAALAASLRRAGRLFRIPAAWGHFQKNAMRRDFGWERSARCYLAVYEEMARSLAVEPARIWVPAAE</sequence>
<keyword evidence="5 8" id="KW-0328">Glycosyltransferase</keyword>
<dbReference type="Pfam" id="PF08323">
    <property type="entry name" value="Glyco_transf_5"/>
    <property type="match status" value="1"/>
</dbReference>
<name>A0A8J4M599_9PROT</name>
<comment type="caution">
    <text evidence="11">The sequence shown here is derived from an EMBL/GenBank/DDBJ whole genome shotgun (WGS) entry which is preliminary data.</text>
</comment>
<gene>
    <name evidence="8 11" type="primary">glgA</name>
    <name evidence="11" type="ORF">ENY07_01460</name>
</gene>
<dbReference type="HAMAP" id="MF_00484">
    <property type="entry name" value="Glycogen_synth"/>
    <property type="match status" value="1"/>
</dbReference>
<protein>
    <recommendedName>
        <fullName evidence="8">Glycogen synthase</fullName>
        <ecNumber evidence="8">2.4.1.21</ecNumber>
    </recommendedName>
    <alternativeName>
        <fullName evidence="8">Starch [bacterial glycogen] synthase</fullName>
    </alternativeName>
</protein>
<dbReference type="EMBL" id="DTQM01000027">
    <property type="protein sequence ID" value="HGC41878.1"/>
    <property type="molecule type" value="Genomic_DNA"/>
</dbReference>
<comment type="similarity">
    <text evidence="4 8">Belongs to the glycosyltransferase 1 family. Bacterial/plant glycogen synthase subfamily.</text>
</comment>
<dbReference type="GO" id="GO:0005978">
    <property type="term" value="P:glycogen biosynthetic process"/>
    <property type="evidence" value="ECO:0007669"/>
    <property type="project" value="UniProtKB-UniRule"/>
</dbReference>
<dbReference type="InterPro" id="IPR013534">
    <property type="entry name" value="Starch_synth_cat_dom"/>
</dbReference>
<evidence type="ECO:0000256" key="5">
    <source>
        <dbReference type="ARBA" id="ARBA00022676"/>
    </source>
</evidence>
<dbReference type="InterPro" id="IPR001296">
    <property type="entry name" value="Glyco_trans_1"/>
</dbReference>
<evidence type="ECO:0000256" key="4">
    <source>
        <dbReference type="ARBA" id="ARBA00010281"/>
    </source>
</evidence>
<evidence type="ECO:0000313" key="11">
    <source>
        <dbReference type="EMBL" id="HGC41878.1"/>
    </source>
</evidence>
<comment type="function">
    <text evidence="2 8">Synthesizes alpha-1,4-glucan chains using ADP-glucose.</text>
</comment>
<evidence type="ECO:0000256" key="6">
    <source>
        <dbReference type="ARBA" id="ARBA00022679"/>
    </source>
</evidence>
<evidence type="ECO:0000259" key="9">
    <source>
        <dbReference type="Pfam" id="PF00534"/>
    </source>
</evidence>
<evidence type="ECO:0000256" key="2">
    <source>
        <dbReference type="ARBA" id="ARBA00002764"/>
    </source>
</evidence>
<dbReference type="PANTHER" id="PTHR45825">
    <property type="entry name" value="GRANULE-BOUND STARCH SYNTHASE 1, CHLOROPLASTIC/AMYLOPLASTIC"/>
    <property type="match status" value="1"/>
</dbReference>
<dbReference type="GO" id="GO:0004373">
    <property type="term" value="F:alpha-1,4-glucan glucosyltransferase (UDP-glucose donor) activity"/>
    <property type="evidence" value="ECO:0007669"/>
    <property type="project" value="InterPro"/>
</dbReference>
<feature type="domain" description="Glycosyl transferase family 1" evidence="9">
    <location>
        <begin position="288"/>
        <end position="437"/>
    </location>
</feature>
<evidence type="ECO:0000259" key="10">
    <source>
        <dbReference type="Pfam" id="PF08323"/>
    </source>
</evidence>
<feature type="binding site" evidence="8">
    <location>
        <position position="15"/>
    </location>
    <ligand>
        <name>ADP-alpha-D-glucose</name>
        <dbReference type="ChEBI" id="CHEBI:57498"/>
    </ligand>
</feature>
<evidence type="ECO:0000256" key="8">
    <source>
        <dbReference type="HAMAP-Rule" id="MF_00484"/>
    </source>
</evidence>
<dbReference type="NCBIfam" id="NF001899">
    <property type="entry name" value="PRK00654.1-2"/>
    <property type="match status" value="1"/>
</dbReference>
<comment type="catalytic activity">
    <reaction evidence="1 8">
        <text>[(1-&gt;4)-alpha-D-glucosyl](n) + ADP-alpha-D-glucose = [(1-&gt;4)-alpha-D-glucosyl](n+1) + ADP + H(+)</text>
        <dbReference type="Rhea" id="RHEA:18189"/>
        <dbReference type="Rhea" id="RHEA-COMP:9584"/>
        <dbReference type="Rhea" id="RHEA-COMP:9587"/>
        <dbReference type="ChEBI" id="CHEBI:15378"/>
        <dbReference type="ChEBI" id="CHEBI:15444"/>
        <dbReference type="ChEBI" id="CHEBI:57498"/>
        <dbReference type="ChEBI" id="CHEBI:456216"/>
        <dbReference type="EC" id="2.4.1.21"/>
    </reaction>
</comment>
<dbReference type="NCBIfam" id="TIGR02095">
    <property type="entry name" value="glgA"/>
    <property type="match status" value="1"/>
</dbReference>
<keyword evidence="7 8" id="KW-0320">Glycogen biosynthesis</keyword>
<organism evidence="11">
    <name type="scientific">Acidicaldus sp</name>
    <dbReference type="NCBI Taxonomy" id="1872105"/>
    <lineage>
        <taxon>Bacteria</taxon>
        <taxon>Pseudomonadati</taxon>
        <taxon>Pseudomonadota</taxon>
        <taxon>Alphaproteobacteria</taxon>
        <taxon>Acetobacterales</taxon>
        <taxon>Acetobacteraceae</taxon>
        <taxon>Acidicaldus</taxon>
    </lineage>
</organism>
<dbReference type="Gene3D" id="3.40.50.2000">
    <property type="entry name" value="Glycogen Phosphorylase B"/>
    <property type="match status" value="2"/>
</dbReference>
<keyword evidence="6 8" id="KW-0808">Transferase</keyword>
<dbReference type="CDD" id="cd03791">
    <property type="entry name" value="GT5_Glycogen_synthase_DULL1-like"/>
    <property type="match status" value="1"/>
</dbReference>
<reference evidence="11" key="1">
    <citation type="journal article" date="2020" name="mSystems">
        <title>Genome- and Community-Level Interaction Insights into Carbon Utilization and Element Cycling Functions of Hydrothermarchaeota in Hydrothermal Sediment.</title>
        <authorList>
            <person name="Zhou Z."/>
            <person name="Liu Y."/>
            <person name="Xu W."/>
            <person name="Pan J."/>
            <person name="Luo Z.H."/>
            <person name="Li M."/>
        </authorList>
    </citation>
    <scope>NUCLEOTIDE SEQUENCE</scope>
    <source>
        <strain evidence="11">SpSt-997</strain>
    </source>
</reference>
<evidence type="ECO:0000256" key="7">
    <source>
        <dbReference type="ARBA" id="ARBA00023056"/>
    </source>
</evidence>
<dbReference type="AlphaFoldDB" id="A0A8J4M599"/>
<dbReference type="Pfam" id="PF00534">
    <property type="entry name" value="Glycos_transf_1"/>
    <property type="match status" value="1"/>
</dbReference>
<dbReference type="UniPathway" id="UPA00164"/>
<feature type="domain" description="Starch synthase catalytic" evidence="10">
    <location>
        <begin position="2"/>
        <end position="235"/>
    </location>
</feature>
<dbReference type="SUPFAM" id="SSF53756">
    <property type="entry name" value="UDP-Glycosyltransferase/glycogen phosphorylase"/>
    <property type="match status" value="1"/>
</dbReference>
<proteinExistence type="inferred from homology"/>
<comment type="pathway">
    <text evidence="3 8">Glycan biosynthesis; glycogen biosynthesis.</text>
</comment>